<evidence type="ECO:0000259" key="4">
    <source>
        <dbReference type="PROSITE" id="PS50837"/>
    </source>
</evidence>
<dbReference type="GO" id="GO:0016491">
    <property type="term" value="F:oxidoreductase activity"/>
    <property type="evidence" value="ECO:0007669"/>
    <property type="project" value="TreeGrafter"/>
</dbReference>
<dbReference type="SUPFAM" id="SSF52540">
    <property type="entry name" value="P-loop containing nucleoside triphosphate hydrolases"/>
    <property type="match status" value="1"/>
</dbReference>
<feature type="transmembrane region" description="Helical" evidence="3">
    <location>
        <begin position="65"/>
        <end position="89"/>
    </location>
</feature>
<comment type="function">
    <text evidence="1">Catalyzes the hydroxylation of the N(6)-(4-aminobutyl)-L-lysine intermediate produced by deoxyhypusine synthase/DHPS on a critical lysine of the eukaryotic translation initiation factor 5A/eIF-5A. This is the second step of the post-translational modification of that lysine into an unusual amino acid residue named hypusine. Hypusination is unique to mature eIF-5A factor and is essential for its function.</text>
</comment>
<evidence type="ECO:0000256" key="1">
    <source>
        <dbReference type="ARBA" id="ARBA00045876"/>
    </source>
</evidence>
<keyword evidence="3" id="KW-0472">Membrane</keyword>
<evidence type="ECO:0000313" key="5">
    <source>
        <dbReference type="EMBL" id="GHO49216.1"/>
    </source>
</evidence>
<evidence type="ECO:0000256" key="3">
    <source>
        <dbReference type="SAM" id="Phobius"/>
    </source>
</evidence>
<evidence type="ECO:0000256" key="2">
    <source>
        <dbReference type="SAM" id="Coils"/>
    </source>
</evidence>
<dbReference type="PANTHER" id="PTHR12697:SF38">
    <property type="entry name" value="PBS LYASE HEAT DOMAIN PROTEIN REPEAT-CONTAINING PROTEIN"/>
    <property type="match status" value="1"/>
</dbReference>
<dbReference type="InterPro" id="IPR027417">
    <property type="entry name" value="P-loop_NTPase"/>
</dbReference>
<keyword evidence="3" id="KW-0812">Transmembrane</keyword>
<dbReference type="InterPro" id="IPR007111">
    <property type="entry name" value="NACHT_NTPase"/>
</dbReference>
<keyword evidence="2" id="KW-0175">Coiled coil</keyword>
<sequence length="1076" mass="121679">MHAPNLLMPFSLFMQIMEFQSFAWKESKSTHFLATFFPLFVVTTSPATAQPTPQNGQLLTLSSTDITTILVAIISLMGGIIVAVIAGLYGRYTMRHQKKIERLYEKEKQQEHNTEEQAQKLRQDMQRAQNIHMRAQTYRQAVRVDPYISRLQILDLSRPLEVSSIFIRVRVHQEARLRYKLDSTLLEAEAKRDPIALLEANINRIEARTHNAVQPDEAIRRYKHCVFVGDPGAGKTTLLKYLTLKAAEGSLPGLPDLPIYVELNAFVNSSHEHLLDFIASQWDERYGFPSMEARTYIETCLDEGKALLLLDALDEAMIGDDDTAAEATYRRVITAITNLAVRFRSSPFVVTTRKAGYQQKMPLRGFTELEIVEFGIEDIKLFIKNWFSHRQDQKQYQSSHDLLKKLESNARIQALATNPLLLSLITMVYEAQLDLPERRSELYKRCTEMLLTEWDAKRDIYRRREFKPEHKRQLLAEIAWHFHQQRRRYFPEQELLTIIGQFLPKIGLKISSQRRILAEIANENGLLKQFAHGWHGFMHLTFQEYFVVQFISDHQRADLILKHYTDPWWEEVLLLYAGYAPDSSSVLAELLGQSNATLIPEDIFHSKAITAGRCLAERPTIRQVVLREETINRLFDLLSTKTHTFTKERIAQVLVAIGGKEVNQRLLHIINEQSKKIVVAQSIAEAIGDSGDRSIIVEMMSILVDPQMPVLIRRSIAYALGKIGDSSIVPELLQLLADQRINALVRQSIAEALGKVGDSSIAPELLQLLADQRINAPVRQSIADILGGLGERSVIPRLLELLKVPSSSVIVQRSIAEALGRLDRAAVIEDFIKLLHDQSLGPSARQSIITTLGKLGERTAIPHLLQILDNDQELLIVRQYAAEALGRLGDRNVVPALWSAVAQQRGQKDITVLAGIINALAKLGEPSVLPALARMVESPQIDVFLRRIMIETLGDSEASSITSILLQILTNRKITPLVREDVAEMLGKIGDKTVVPQLLQILSSQQLDNGINRKIAGVIEQLADDVQTITILGELLYDSNVAEAIYRAMWFISRRAGVRLIHNGYTSMDAFDIVKW</sequence>
<dbReference type="EMBL" id="BNJF01000004">
    <property type="protein sequence ID" value="GHO49216.1"/>
    <property type="molecule type" value="Genomic_DNA"/>
</dbReference>
<dbReference type="SMART" id="SM00567">
    <property type="entry name" value="EZ_HEAT"/>
    <property type="match status" value="11"/>
</dbReference>
<dbReference type="PANTHER" id="PTHR12697">
    <property type="entry name" value="PBS LYASE HEAT-LIKE PROTEIN"/>
    <property type="match status" value="1"/>
</dbReference>
<keyword evidence="3" id="KW-1133">Transmembrane helix</keyword>
<dbReference type="RefSeq" id="WP_220198323.1">
    <property type="nucleotide sequence ID" value="NZ_BNJF01000004.1"/>
</dbReference>
<accession>A0A8J3I849</accession>
<comment type="caution">
    <text evidence="5">The sequence shown here is derived from an EMBL/GenBank/DDBJ whole genome shotgun (WGS) entry which is preliminary data.</text>
</comment>
<proteinExistence type="predicted"/>
<dbReference type="InterPro" id="IPR021133">
    <property type="entry name" value="HEAT_type_2"/>
</dbReference>
<dbReference type="Proteomes" id="UP000612362">
    <property type="component" value="Unassembled WGS sequence"/>
</dbReference>
<protein>
    <recommendedName>
        <fullName evidence="4">NACHT domain-containing protein</fullName>
    </recommendedName>
</protein>
<dbReference type="AlphaFoldDB" id="A0A8J3I849"/>
<dbReference type="InterPro" id="IPR016024">
    <property type="entry name" value="ARM-type_fold"/>
</dbReference>
<feature type="domain" description="NACHT" evidence="4">
    <location>
        <begin position="223"/>
        <end position="316"/>
    </location>
</feature>
<dbReference type="PROSITE" id="PS50077">
    <property type="entry name" value="HEAT_REPEAT"/>
    <property type="match status" value="1"/>
</dbReference>
<feature type="coiled-coil region" evidence="2">
    <location>
        <begin position="97"/>
        <end position="131"/>
    </location>
</feature>
<dbReference type="SUPFAM" id="SSF48371">
    <property type="entry name" value="ARM repeat"/>
    <property type="match status" value="1"/>
</dbReference>
<dbReference type="InterPro" id="IPR004155">
    <property type="entry name" value="PBS_lyase_HEAT"/>
</dbReference>
<dbReference type="Pfam" id="PF13646">
    <property type="entry name" value="HEAT_2"/>
    <property type="match status" value="2"/>
</dbReference>
<gene>
    <name evidence="5" type="ORF">KSX_73790</name>
</gene>
<organism evidence="5 6">
    <name type="scientific">Ktedonospora formicarum</name>
    <dbReference type="NCBI Taxonomy" id="2778364"/>
    <lineage>
        <taxon>Bacteria</taxon>
        <taxon>Bacillati</taxon>
        <taxon>Chloroflexota</taxon>
        <taxon>Ktedonobacteria</taxon>
        <taxon>Ktedonobacterales</taxon>
        <taxon>Ktedonobacteraceae</taxon>
        <taxon>Ktedonospora</taxon>
    </lineage>
</organism>
<name>A0A8J3I849_9CHLR</name>
<dbReference type="Pfam" id="PF03130">
    <property type="entry name" value="HEAT_PBS"/>
    <property type="match status" value="2"/>
</dbReference>
<evidence type="ECO:0000313" key="6">
    <source>
        <dbReference type="Proteomes" id="UP000612362"/>
    </source>
</evidence>
<dbReference type="Gene3D" id="3.40.50.300">
    <property type="entry name" value="P-loop containing nucleotide triphosphate hydrolases"/>
    <property type="match status" value="1"/>
</dbReference>
<dbReference type="Pfam" id="PF05729">
    <property type="entry name" value="NACHT"/>
    <property type="match status" value="1"/>
</dbReference>
<dbReference type="Gene3D" id="1.25.10.10">
    <property type="entry name" value="Leucine-rich Repeat Variant"/>
    <property type="match status" value="3"/>
</dbReference>
<dbReference type="InterPro" id="IPR011989">
    <property type="entry name" value="ARM-like"/>
</dbReference>
<reference evidence="5" key="1">
    <citation type="submission" date="2020-10" db="EMBL/GenBank/DDBJ databases">
        <title>Taxonomic study of unclassified bacteria belonging to the class Ktedonobacteria.</title>
        <authorList>
            <person name="Yabe S."/>
            <person name="Wang C.M."/>
            <person name="Zheng Y."/>
            <person name="Sakai Y."/>
            <person name="Cavaletti L."/>
            <person name="Monciardini P."/>
            <person name="Donadio S."/>
        </authorList>
    </citation>
    <scope>NUCLEOTIDE SEQUENCE</scope>
    <source>
        <strain evidence="5">SOSP1-1</strain>
    </source>
</reference>
<keyword evidence="6" id="KW-1185">Reference proteome</keyword>
<dbReference type="PROSITE" id="PS50837">
    <property type="entry name" value="NACHT"/>
    <property type="match status" value="1"/>
</dbReference>